<keyword evidence="7" id="KW-1185">Reference proteome</keyword>
<organism evidence="6 7">
    <name type="scientific">Chitinilyticum piscinae</name>
    <dbReference type="NCBI Taxonomy" id="2866724"/>
    <lineage>
        <taxon>Bacteria</taxon>
        <taxon>Pseudomonadati</taxon>
        <taxon>Pseudomonadota</taxon>
        <taxon>Betaproteobacteria</taxon>
        <taxon>Neisseriales</taxon>
        <taxon>Chitinibacteraceae</taxon>
        <taxon>Chitinilyticum</taxon>
    </lineage>
</organism>
<accession>A0A8J7FL87</accession>
<evidence type="ECO:0000256" key="3">
    <source>
        <dbReference type="PIRSR" id="PIRSR603782-1"/>
    </source>
</evidence>
<dbReference type="PANTHER" id="PTHR12151:SF25">
    <property type="entry name" value="LINALOOL DEHYDRATASE_ISOMERASE DOMAIN-CONTAINING PROTEIN"/>
    <property type="match status" value="1"/>
</dbReference>
<feature type="domain" description="Thioredoxin" evidence="5">
    <location>
        <begin position="19"/>
        <end position="183"/>
    </location>
</feature>
<gene>
    <name evidence="6" type="ORF">INR99_12325</name>
</gene>
<protein>
    <submittedName>
        <fullName evidence="6">SCO family protein</fullName>
    </submittedName>
</protein>
<proteinExistence type="inferred from homology"/>
<dbReference type="InterPro" id="IPR036249">
    <property type="entry name" value="Thioredoxin-like_sf"/>
</dbReference>
<keyword evidence="2 3" id="KW-0186">Copper</keyword>
<dbReference type="CDD" id="cd02968">
    <property type="entry name" value="SCO"/>
    <property type="match status" value="1"/>
</dbReference>
<keyword evidence="4" id="KW-1015">Disulfide bond</keyword>
<feature type="binding site" evidence="3">
    <location>
        <position position="61"/>
    </location>
    <ligand>
        <name>Cu cation</name>
        <dbReference type="ChEBI" id="CHEBI:23378"/>
    </ligand>
</feature>
<feature type="binding site" evidence="3">
    <location>
        <position position="144"/>
    </location>
    <ligand>
        <name>Cu cation</name>
        <dbReference type="ChEBI" id="CHEBI:23378"/>
    </ligand>
</feature>
<dbReference type="Proteomes" id="UP000604481">
    <property type="component" value="Unassembled WGS sequence"/>
</dbReference>
<dbReference type="FunFam" id="3.40.30.10:FF:000013">
    <property type="entry name" value="Blast:Protein SCO1 homolog, mitochondrial"/>
    <property type="match status" value="1"/>
</dbReference>
<dbReference type="Gene3D" id="3.40.30.10">
    <property type="entry name" value="Glutaredoxin"/>
    <property type="match status" value="1"/>
</dbReference>
<dbReference type="Pfam" id="PF02630">
    <property type="entry name" value="SCO1-SenC"/>
    <property type="match status" value="1"/>
</dbReference>
<comment type="similarity">
    <text evidence="1">Belongs to the SCO1/2 family.</text>
</comment>
<dbReference type="EMBL" id="JADFUA010000007">
    <property type="protein sequence ID" value="MBE9610127.1"/>
    <property type="molecule type" value="Genomic_DNA"/>
</dbReference>
<evidence type="ECO:0000313" key="7">
    <source>
        <dbReference type="Proteomes" id="UP000604481"/>
    </source>
</evidence>
<dbReference type="InterPro" id="IPR003782">
    <property type="entry name" value="SCO1/SenC"/>
</dbReference>
<feature type="binding site" evidence="3">
    <location>
        <position position="57"/>
    </location>
    <ligand>
        <name>Cu cation</name>
        <dbReference type="ChEBI" id="CHEBI:23378"/>
    </ligand>
</feature>
<dbReference type="GO" id="GO:0046872">
    <property type="term" value="F:metal ion binding"/>
    <property type="evidence" value="ECO:0007669"/>
    <property type="project" value="UniProtKB-KW"/>
</dbReference>
<comment type="caution">
    <text evidence="6">The sequence shown here is derived from an EMBL/GenBank/DDBJ whole genome shotgun (WGS) entry which is preliminary data.</text>
</comment>
<evidence type="ECO:0000259" key="5">
    <source>
        <dbReference type="PROSITE" id="PS51352"/>
    </source>
</evidence>
<evidence type="ECO:0000313" key="6">
    <source>
        <dbReference type="EMBL" id="MBE9610127.1"/>
    </source>
</evidence>
<dbReference type="InterPro" id="IPR013766">
    <property type="entry name" value="Thioredoxin_domain"/>
</dbReference>
<name>A0A8J7FL87_9NEIS</name>
<evidence type="ECO:0000256" key="4">
    <source>
        <dbReference type="PIRSR" id="PIRSR603782-2"/>
    </source>
</evidence>
<keyword evidence="3" id="KW-0479">Metal-binding</keyword>
<sequence length="183" mass="20028">MLAGLTACGPSAQFQGVDLSEQRYGGDFTLIDGQGKPRTLSSFKGKVVVLFFGYTQCPDVCPTTLAELRDLLPQFGAAARDIQVLFVSVDPARDTPELLAQYVPAFHPDFLGLTGSASAVAQVARQYGVAYQRRGEGEHYTMDHTAGTYLLDRQGRVRVMINYGSDPSVLRHDLQLLLEERAD</sequence>
<dbReference type="AlphaFoldDB" id="A0A8J7FL87"/>
<evidence type="ECO:0000256" key="1">
    <source>
        <dbReference type="ARBA" id="ARBA00010996"/>
    </source>
</evidence>
<dbReference type="PROSITE" id="PS51352">
    <property type="entry name" value="THIOREDOXIN_2"/>
    <property type="match status" value="1"/>
</dbReference>
<evidence type="ECO:0000256" key="2">
    <source>
        <dbReference type="ARBA" id="ARBA00023008"/>
    </source>
</evidence>
<feature type="disulfide bond" description="Redox-active" evidence="4">
    <location>
        <begin position="57"/>
        <end position="61"/>
    </location>
</feature>
<dbReference type="PANTHER" id="PTHR12151">
    <property type="entry name" value="ELECTRON TRANSPORT PROTIN SCO1/SENC FAMILY MEMBER"/>
    <property type="match status" value="1"/>
</dbReference>
<dbReference type="SUPFAM" id="SSF52833">
    <property type="entry name" value="Thioredoxin-like"/>
    <property type="match status" value="1"/>
</dbReference>
<reference evidence="6 7" key="1">
    <citation type="submission" date="2020-10" db="EMBL/GenBank/DDBJ databases">
        <title>The genome sequence of Chitinilyticum litopenaei 4Y14.</title>
        <authorList>
            <person name="Liu Y."/>
        </authorList>
    </citation>
    <scope>NUCLEOTIDE SEQUENCE [LARGE SCALE GENOMIC DNA]</scope>
    <source>
        <strain evidence="6 7">4Y14</strain>
    </source>
</reference>